<organism evidence="14 15">
    <name type="scientific">Microlunatus kandeliicorticis</name>
    <dbReference type="NCBI Taxonomy" id="1759536"/>
    <lineage>
        <taxon>Bacteria</taxon>
        <taxon>Bacillati</taxon>
        <taxon>Actinomycetota</taxon>
        <taxon>Actinomycetes</taxon>
        <taxon>Propionibacteriales</taxon>
        <taxon>Propionibacteriaceae</taxon>
        <taxon>Microlunatus</taxon>
    </lineage>
</organism>
<comment type="subcellular location">
    <subcellularLocation>
        <location evidence="2">Cell membrane</location>
    </subcellularLocation>
    <subcellularLocation>
        <location evidence="1">Membrane</location>
        <topology evidence="1">Single-pass membrane protein</topology>
    </subcellularLocation>
</comment>
<keyword evidence="8" id="KW-0804">Transcription</keyword>
<evidence type="ECO:0000256" key="3">
    <source>
        <dbReference type="ARBA" id="ARBA00022475"/>
    </source>
</evidence>
<gene>
    <name evidence="14" type="ORF">FHX74_000363</name>
</gene>
<feature type="domain" description="Anti-sigma K factor RskA C-terminal" evidence="13">
    <location>
        <begin position="160"/>
        <end position="302"/>
    </location>
</feature>
<dbReference type="EMBL" id="JACGWT010000001">
    <property type="protein sequence ID" value="MBA8792769.1"/>
    <property type="molecule type" value="Genomic_DNA"/>
</dbReference>
<evidence type="ECO:0000256" key="10">
    <source>
        <dbReference type="ARBA" id="ARBA00030803"/>
    </source>
</evidence>
<dbReference type="GO" id="GO:0016989">
    <property type="term" value="F:sigma factor antagonist activity"/>
    <property type="evidence" value="ECO:0007669"/>
    <property type="project" value="TreeGrafter"/>
</dbReference>
<comment type="caution">
    <text evidence="14">The sequence shown here is derived from an EMBL/GenBank/DDBJ whole genome shotgun (WGS) entry which is preliminary data.</text>
</comment>
<name>A0A7W3IPD2_9ACTN</name>
<evidence type="ECO:0000256" key="8">
    <source>
        <dbReference type="ARBA" id="ARBA00023163"/>
    </source>
</evidence>
<dbReference type="GO" id="GO:0005886">
    <property type="term" value="C:plasma membrane"/>
    <property type="evidence" value="ECO:0007669"/>
    <property type="project" value="UniProtKB-SubCell"/>
</dbReference>
<evidence type="ECO:0000256" key="5">
    <source>
        <dbReference type="ARBA" id="ARBA00022989"/>
    </source>
</evidence>
<dbReference type="AlphaFoldDB" id="A0A7W3IPD2"/>
<feature type="region of interest" description="Disordered" evidence="11">
    <location>
        <begin position="82"/>
        <end position="153"/>
    </location>
</feature>
<proteinExistence type="predicted"/>
<dbReference type="GO" id="GO:0006417">
    <property type="term" value="P:regulation of translation"/>
    <property type="evidence" value="ECO:0007669"/>
    <property type="project" value="TreeGrafter"/>
</dbReference>
<feature type="transmembrane region" description="Helical" evidence="12">
    <location>
        <begin position="157"/>
        <end position="177"/>
    </location>
</feature>
<dbReference type="RefSeq" id="WP_182558368.1">
    <property type="nucleotide sequence ID" value="NZ_JACGWT010000001.1"/>
</dbReference>
<evidence type="ECO:0000256" key="9">
    <source>
        <dbReference type="ARBA" id="ARBA00029829"/>
    </source>
</evidence>
<keyword evidence="7 12" id="KW-0472">Membrane</keyword>
<keyword evidence="3" id="KW-1003">Cell membrane</keyword>
<keyword evidence="15" id="KW-1185">Reference proteome</keyword>
<evidence type="ECO:0000256" key="1">
    <source>
        <dbReference type="ARBA" id="ARBA00004167"/>
    </source>
</evidence>
<reference evidence="14 15" key="1">
    <citation type="submission" date="2020-07" db="EMBL/GenBank/DDBJ databases">
        <title>Sequencing the genomes of 1000 actinobacteria strains.</title>
        <authorList>
            <person name="Klenk H.-P."/>
        </authorList>
    </citation>
    <scope>NUCLEOTIDE SEQUENCE [LARGE SCALE GENOMIC DNA]</scope>
    <source>
        <strain evidence="14 15">DSM 100723</strain>
    </source>
</reference>
<dbReference type="InterPro" id="IPR051474">
    <property type="entry name" value="Anti-sigma-K/W_factor"/>
</dbReference>
<dbReference type="Gene3D" id="1.10.10.1320">
    <property type="entry name" value="Anti-sigma factor, zinc-finger domain"/>
    <property type="match status" value="1"/>
</dbReference>
<evidence type="ECO:0000256" key="11">
    <source>
        <dbReference type="SAM" id="MobiDB-lite"/>
    </source>
</evidence>
<evidence type="ECO:0000256" key="12">
    <source>
        <dbReference type="SAM" id="Phobius"/>
    </source>
</evidence>
<keyword evidence="6" id="KW-0805">Transcription regulation</keyword>
<evidence type="ECO:0000313" key="14">
    <source>
        <dbReference type="EMBL" id="MBA8792769.1"/>
    </source>
</evidence>
<dbReference type="Proteomes" id="UP000523079">
    <property type="component" value="Unassembled WGS sequence"/>
</dbReference>
<dbReference type="InterPro" id="IPR041916">
    <property type="entry name" value="Anti_sigma_zinc_sf"/>
</dbReference>
<protein>
    <recommendedName>
        <fullName evidence="10">Regulator of SigK</fullName>
    </recommendedName>
    <alternativeName>
        <fullName evidence="9">Sigma-K anti-sigma factor RskA</fullName>
    </alternativeName>
</protein>
<keyword evidence="4 12" id="KW-0812">Transmembrane</keyword>
<evidence type="ECO:0000313" key="15">
    <source>
        <dbReference type="Proteomes" id="UP000523079"/>
    </source>
</evidence>
<evidence type="ECO:0000256" key="7">
    <source>
        <dbReference type="ARBA" id="ARBA00023136"/>
    </source>
</evidence>
<evidence type="ECO:0000256" key="2">
    <source>
        <dbReference type="ARBA" id="ARBA00004236"/>
    </source>
</evidence>
<dbReference type="PANTHER" id="PTHR37461">
    <property type="entry name" value="ANTI-SIGMA-K FACTOR RSKA"/>
    <property type="match status" value="1"/>
</dbReference>
<evidence type="ECO:0000256" key="6">
    <source>
        <dbReference type="ARBA" id="ARBA00023015"/>
    </source>
</evidence>
<dbReference type="PANTHER" id="PTHR37461:SF1">
    <property type="entry name" value="ANTI-SIGMA-K FACTOR RSKA"/>
    <property type="match status" value="1"/>
</dbReference>
<dbReference type="InterPro" id="IPR018764">
    <property type="entry name" value="RskA_C"/>
</dbReference>
<accession>A0A7W3IPD2</accession>
<sequence>MTPPIEESLHELSGSYAVHALTGTELSEFEAHLHDCAQCREEVRSFREALTELDGVIEVAPPPAVRSNVLAAIAGTAQLPPIEAADGPRHAAQLDGQPDGQPDSQPDSRQSGEPDSRTASASEDGVRGTVAERSGGTVADLGAARERRERRTGRGRAWIAVAAAAAVIAVGAGGWAVNLNRQLEQQQQAQVAGQQLNQRESALLNAPDATVYATTLNDGTPVSYVVSKRLNQAMLVAADVRSPGADRVWQLWTVPGSGQPVRDTTFVAGTNQRVFMTGDIDRAGALAITVERAGSTPTAPTMTPFAVVKL</sequence>
<evidence type="ECO:0000256" key="4">
    <source>
        <dbReference type="ARBA" id="ARBA00022692"/>
    </source>
</evidence>
<evidence type="ECO:0000259" key="13">
    <source>
        <dbReference type="Pfam" id="PF10099"/>
    </source>
</evidence>
<dbReference type="Pfam" id="PF10099">
    <property type="entry name" value="RskA_C"/>
    <property type="match status" value="1"/>
</dbReference>
<keyword evidence="5 12" id="KW-1133">Transmembrane helix</keyword>